<keyword evidence="1" id="KW-0548">Nucleotidyltransferase</keyword>
<reference evidence="1" key="1">
    <citation type="journal article" date="2018" name="Genome Biol.">
        <title>SKESA: strategic k-mer extension for scrupulous assemblies.</title>
        <authorList>
            <person name="Souvorov A."/>
            <person name="Agarwala R."/>
            <person name="Lipman D.J."/>
        </authorList>
    </citation>
    <scope>NUCLEOTIDE SEQUENCE</scope>
    <source>
        <strain evidence="1">10-7672</strain>
    </source>
</reference>
<name>A0A727GV74_SALNE</name>
<comment type="caution">
    <text evidence="1">The sequence shown here is derived from an EMBL/GenBank/DDBJ whole genome shotgun (WGS) entry which is preliminary data.</text>
</comment>
<dbReference type="EMBL" id="DAARDN010000034">
    <property type="protein sequence ID" value="HAE1981567.1"/>
    <property type="molecule type" value="Genomic_DNA"/>
</dbReference>
<feature type="non-terminal residue" evidence="1">
    <location>
        <position position="1"/>
    </location>
</feature>
<organism evidence="1">
    <name type="scientific">Salmonella newport</name>
    <dbReference type="NCBI Taxonomy" id="108619"/>
    <lineage>
        <taxon>Bacteria</taxon>
        <taxon>Pseudomonadati</taxon>
        <taxon>Pseudomonadota</taxon>
        <taxon>Gammaproteobacteria</taxon>
        <taxon>Enterobacterales</taxon>
        <taxon>Enterobacteriaceae</taxon>
        <taxon>Salmonella</taxon>
    </lineage>
</organism>
<keyword evidence="1" id="KW-0695">RNA-directed DNA polymerase</keyword>
<accession>A0A727GV74</accession>
<gene>
    <name evidence="1" type="ORF">G3V47_004320</name>
</gene>
<keyword evidence="1" id="KW-0808">Transferase</keyword>
<protein>
    <submittedName>
        <fullName evidence="1">RNA-directed DNA polymerase</fullName>
    </submittedName>
</protein>
<reference evidence="1" key="2">
    <citation type="submission" date="2018-07" db="EMBL/GenBank/DDBJ databases">
        <authorList>
            <consortium name="NCBI Pathogen Detection Project"/>
        </authorList>
    </citation>
    <scope>NUCLEOTIDE SEQUENCE</scope>
    <source>
        <strain evidence="1">10-7672</strain>
    </source>
</reference>
<dbReference type="AlphaFoldDB" id="A0A727GV74"/>
<proteinExistence type="predicted"/>
<dbReference type="GO" id="GO:0003964">
    <property type="term" value="F:RNA-directed DNA polymerase activity"/>
    <property type="evidence" value="ECO:0007669"/>
    <property type="project" value="UniProtKB-KW"/>
</dbReference>
<sequence length="98" mass="11403">IKLILSEEGYVINKNKEMLSGPRSKREITGLVVTPKLGIGQRKYNMYRNKIFHLCHKNDNESILIIQGILAYIKGVDQDRYSKLKKYYDALKTKEVTE</sequence>
<evidence type="ECO:0000313" key="1">
    <source>
        <dbReference type="EMBL" id="HAE1981567.1"/>
    </source>
</evidence>